<feature type="region of interest" description="Disordered" evidence="10">
    <location>
        <begin position="144"/>
        <end position="174"/>
    </location>
</feature>
<dbReference type="PANTHER" id="PTHR14527">
    <property type="entry name" value="PROTEIN MIS12 HOMOLOG"/>
    <property type="match status" value="1"/>
</dbReference>
<dbReference type="InterPro" id="IPR008685">
    <property type="entry name" value="Centromere_Mis12"/>
</dbReference>
<gene>
    <name evidence="11" type="ORF">NSK_005812</name>
</gene>
<keyword evidence="7" id="KW-0175">Coiled coil</keyword>
<keyword evidence="6" id="KW-0995">Kinetochore</keyword>
<evidence type="ECO:0000313" key="12">
    <source>
        <dbReference type="Proteomes" id="UP000355283"/>
    </source>
</evidence>
<reference evidence="11 12" key="1">
    <citation type="submission" date="2019-01" db="EMBL/GenBank/DDBJ databases">
        <title>Nuclear Genome Assembly of the Microalgal Biofuel strain Nannochloropsis salina CCMP1776.</title>
        <authorList>
            <person name="Hovde B."/>
        </authorList>
    </citation>
    <scope>NUCLEOTIDE SEQUENCE [LARGE SCALE GENOMIC DNA]</scope>
    <source>
        <strain evidence="11 12">CCMP1776</strain>
    </source>
</reference>
<evidence type="ECO:0000256" key="6">
    <source>
        <dbReference type="ARBA" id="ARBA00022838"/>
    </source>
</evidence>
<feature type="region of interest" description="Disordered" evidence="10">
    <location>
        <begin position="252"/>
        <end position="303"/>
    </location>
</feature>
<evidence type="ECO:0000256" key="2">
    <source>
        <dbReference type="ARBA" id="ARBA00008643"/>
    </source>
</evidence>
<evidence type="ECO:0000256" key="4">
    <source>
        <dbReference type="ARBA" id="ARBA00022618"/>
    </source>
</evidence>
<keyword evidence="9" id="KW-0137">Centromere</keyword>
<dbReference type="GO" id="GO:0005634">
    <property type="term" value="C:nucleus"/>
    <property type="evidence" value="ECO:0007669"/>
    <property type="project" value="InterPro"/>
</dbReference>
<protein>
    <submittedName>
        <fullName evidence="11">Uncharacterized protein</fullName>
    </submittedName>
</protein>
<comment type="caution">
    <text evidence="11">The sequence shown here is derived from an EMBL/GenBank/DDBJ whole genome shotgun (WGS) entry which is preliminary data.</text>
</comment>
<dbReference type="AlphaFoldDB" id="A0A4D9D2M9"/>
<comment type="subcellular location">
    <subcellularLocation>
        <location evidence="1">Chromosome</location>
        <location evidence="1">Centromere</location>
        <location evidence="1">Kinetochore</location>
    </subcellularLocation>
</comment>
<feature type="region of interest" description="Disordered" evidence="10">
    <location>
        <begin position="1"/>
        <end position="36"/>
    </location>
</feature>
<dbReference type="Proteomes" id="UP000355283">
    <property type="component" value="Unassembled WGS sequence"/>
</dbReference>
<dbReference type="GO" id="GO:0000444">
    <property type="term" value="C:MIS12/MIND type complex"/>
    <property type="evidence" value="ECO:0007669"/>
    <property type="project" value="TreeGrafter"/>
</dbReference>
<dbReference type="OrthoDB" id="10443962at2759"/>
<feature type="compositionally biased region" description="Polar residues" evidence="10">
    <location>
        <begin position="20"/>
        <end position="29"/>
    </location>
</feature>
<keyword evidence="8" id="KW-0131">Cell cycle</keyword>
<comment type="similarity">
    <text evidence="2">Belongs to the mis12 family.</text>
</comment>
<name>A0A4D9D2M9_9STRA</name>
<proteinExistence type="inferred from homology"/>
<evidence type="ECO:0000256" key="8">
    <source>
        <dbReference type="ARBA" id="ARBA00023306"/>
    </source>
</evidence>
<feature type="compositionally biased region" description="Basic and acidic residues" evidence="10">
    <location>
        <begin position="269"/>
        <end position="287"/>
    </location>
</feature>
<dbReference type="GO" id="GO:0051382">
    <property type="term" value="P:kinetochore assembly"/>
    <property type="evidence" value="ECO:0007669"/>
    <property type="project" value="TreeGrafter"/>
</dbReference>
<sequence>MPAVPSPPSVMAAGARDTSSDNQQSSKLTTAPARETLASMKNKEAAFYGMDSEEFTDRVTSIMTDYVEGAMQDVKRDFCRAMAAGRGGARGKHGGDGKEAGAVYETHVAPRVQQLIDRFSKRVDRRADAFEIYLARNIFNVPEGTRESAGQEAMETDAEDQEGEEGEGEEPPLPLPTDVVAPEAEEGVDAALTDVRVQIRTKEAYAVRLRFLQTLNMHPKLGPLPEALETLHGQMGEVEELLKEADVLLPALTERQRREEGGEEGGEDMETKSSSRRDTRSTRKGKESINAPGLSDIRTNTKEDLTALIGLLRPGSRA</sequence>
<evidence type="ECO:0000256" key="10">
    <source>
        <dbReference type="SAM" id="MobiDB-lite"/>
    </source>
</evidence>
<evidence type="ECO:0000256" key="7">
    <source>
        <dbReference type="ARBA" id="ARBA00023054"/>
    </source>
</evidence>
<dbReference type="PANTHER" id="PTHR14527:SF2">
    <property type="entry name" value="PROTEIN MIS12 HOMOLOG"/>
    <property type="match status" value="1"/>
</dbReference>
<feature type="compositionally biased region" description="Acidic residues" evidence="10">
    <location>
        <begin position="154"/>
        <end position="170"/>
    </location>
</feature>
<dbReference type="GO" id="GO:0000070">
    <property type="term" value="P:mitotic sister chromatid segregation"/>
    <property type="evidence" value="ECO:0007669"/>
    <property type="project" value="TreeGrafter"/>
</dbReference>
<accession>A0A4D9D2M9</accession>
<dbReference type="EMBL" id="SDOX01000092">
    <property type="protein sequence ID" value="TFJ82859.1"/>
    <property type="molecule type" value="Genomic_DNA"/>
</dbReference>
<keyword evidence="3" id="KW-0158">Chromosome</keyword>
<dbReference type="Pfam" id="PF05859">
    <property type="entry name" value="Mis12"/>
    <property type="match status" value="1"/>
</dbReference>
<dbReference type="GO" id="GO:0051301">
    <property type="term" value="P:cell division"/>
    <property type="evidence" value="ECO:0007669"/>
    <property type="project" value="UniProtKB-KW"/>
</dbReference>
<evidence type="ECO:0000313" key="11">
    <source>
        <dbReference type="EMBL" id="TFJ82859.1"/>
    </source>
</evidence>
<evidence type="ECO:0000256" key="9">
    <source>
        <dbReference type="ARBA" id="ARBA00023328"/>
    </source>
</evidence>
<evidence type="ECO:0000256" key="1">
    <source>
        <dbReference type="ARBA" id="ARBA00004629"/>
    </source>
</evidence>
<evidence type="ECO:0000256" key="5">
    <source>
        <dbReference type="ARBA" id="ARBA00022776"/>
    </source>
</evidence>
<keyword evidence="5" id="KW-0498">Mitosis</keyword>
<keyword evidence="12" id="KW-1185">Reference proteome</keyword>
<organism evidence="11 12">
    <name type="scientific">Nannochloropsis salina CCMP1776</name>
    <dbReference type="NCBI Taxonomy" id="1027361"/>
    <lineage>
        <taxon>Eukaryota</taxon>
        <taxon>Sar</taxon>
        <taxon>Stramenopiles</taxon>
        <taxon>Ochrophyta</taxon>
        <taxon>Eustigmatophyceae</taxon>
        <taxon>Eustigmatales</taxon>
        <taxon>Monodopsidaceae</taxon>
        <taxon>Microchloropsis</taxon>
        <taxon>Microchloropsis salina</taxon>
    </lineage>
</organism>
<evidence type="ECO:0000256" key="3">
    <source>
        <dbReference type="ARBA" id="ARBA00022454"/>
    </source>
</evidence>
<keyword evidence="4" id="KW-0132">Cell division</keyword>